<accession>A0AB37UPQ3</accession>
<comment type="caution">
    <text evidence="3">The sequence shown here is derived from an EMBL/GenBank/DDBJ whole genome shotgun (WGS) entry which is preliminary data.</text>
</comment>
<keyword evidence="4" id="KW-1185">Reference proteome</keyword>
<dbReference type="RefSeq" id="WP_106166975.1">
    <property type="nucleotide sequence ID" value="NZ_JAVKZF010000003.1"/>
</dbReference>
<keyword evidence="1" id="KW-0812">Transmembrane</keyword>
<name>A0AB37UPQ3_9CYAN</name>
<keyword evidence="1" id="KW-1133">Transmembrane helix</keyword>
<dbReference type="InterPro" id="IPR029044">
    <property type="entry name" value="Nucleotide-diphossugar_trans"/>
</dbReference>
<dbReference type="InterPro" id="IPR001173">
    <property type="entry name" value="Glyco_trans_2-like"/>
</dbReference>
<dbReference type="SUPFAM" id="SSF53448">
    <property type="entry name" value="Nucleotide-diphospho-sugar transferases"/>
    <property type="match status" value="1"/>
</dbReference>
<dbReference type="CDD" id="cd00761">
    <property type="entry name" value="Glyco_tranf_GTA_type"/>
    <property type="match status" value="1"/>
</dbReference>
<proteinExistence type="predicted"/>
<evidence type="ECO:0000313" key="4">
    <source>
        <dbReference type="Proteomes" id="UP000282574"/>
    </source>
</evidence>
<feature type="domain" description="Glycosyltransferase 2-like" evidence="2">
    <location>
        <begin position="27"/>
        <end position="172"/>
    </location>
</feature>
<protein>
    <recommendedName>
        <fullName evidence="2">Glycosyltransferase 2-like domain-containing protein</fullName>
    </recommendedName>
</protein>
<dbReference type="Pfam" id="PF00535">
    <property type="entry name" value="Glycos_transf_2"/>
    <property type="match status" value="1"/>
</dbReference>
<evidence type="ECO:0000259" key="2">
    <source>
        <dbReference type="Pfam" id="PF00535"/>
    </source>
</evidence>
<evidence type="ECO:0000313" key="3">
    <source>
        <dbReference type="EMBL" id="RUT13358.1"/>
    </source>
</evidence>
<dbReference type="Gene3D" id="3.90.550.10">
    <property type="entry name" value="Spore Coat Polysaccharide Biosynthesis Protein SpsA, Chain A"/>
    <property type="match status" value="1"/>
</dbReference>
<sequence>MKSKLHPKLPSFSIIIETENLASADIEGLSACLDTLAVQDLSPENANEILIMESGDVPIEMMEHLQRKFPWITVRKIELGISYYEAKLKGTALTTGEIIVLCDSDCKYELNWLRSILTPFVENPEIQIVAGETTTSTISSYDVAIALTYIFPRFTRSKAPYISSSYFCNNVAFRRNFLLCHPIPLKLPVYRGNCTVHCRALERQNYKIWRQPQARATHAVPNGLSHFFWRFLLLGYDALAVSRIINDSQLSQEITIKPLPDLIACLSISLDKLKEFLYRFYAVFSEEPRLLIHLPLALPIALASLTLFFSGLVIGYFSPSYLLTKYSKVEASWEHS</sequence>
<organism evidence="3 4">
    <name type="scientific">Chroococcidiopsis cubana SAG 39.79</name>
    <dbReference type="NCBI Taxonomy" id="388085"/>
    <lineage>
        <taxon>Bacteria</taxon>
        <taxon>Bacillati</taxon>
        <taxon>Cyanobacteriota</taxon>
        <taxon>Cyanophyceae</taxon>
        <taxon>Chroococcidiopsidales</taxon>
        <taxon>Chroococcidiopsidaceae</taxon>
        <taxon>Chroococcidiopsis</taxon>
    </lineage>
</organism>
<gene>
    <name evidence="3" type="ORF">DSM107010_13130</name>
</gene>
<reference evidence="3 4" key="1">
    <citation type="journal article" date="2019" name="Genome Biol. Evol.">
        <title>Day and night: Metabolic profiles and evolutionary relationships of six axenic non-marine cyanobacteria.</title>
        <authorList>
            <person name="Will S.E."/>
            <person name="Henke P."/>
            <person name="Boedeker C."/>
            <person name="Huang S."/>
            <person name="Brinkmann H."/>
            <person name="Rohde M."/>
            <person name="Jarek M."/>
            <person name="Friedl T."/>
            <person name="Seufert S."/>
            <person name="Schumacher M."/>
            <person name="Overmann J."/>
            <person name="Neumann-Schaal M."/>
            <person name="Petersen J."/>
        </authorList>
    </citation>
    <scope>NUCLEOTIDE SEQUENCE [LARGE SCALE GENOMIC DNA]</scope>
    <source>
        <strain evidence="3 4">SAG 39.79</strain>
    </source>
</reference>
<dbReference type="EMBL" id="RSCK01000007">
    <property type="protein sequence ID" value="RUT13358.1"/>
    <property type="molecule type" value="Genomic_DNA"/>
</dbReference>
<dbReference type="AlphaFoldDB" id="A0AB37UPQ3"/>
<evidence type="ECO:0000256" key="1">
    <source>
        <dbReference type="SAM" id="Phobius"/>
    </source>
</evidence>
<feature type="transmembrane region" description="Helical" evidence="1">
    <location>
        <begin position="296"/>
        <end position="317"/>
    </location>
</feature>
<keyword evidence="1" id="KW-0472">Membrane</keyword>
<dbReference type="Proteomes" id="UP000282574">
    <property type="component" value="Unassembled WGS sequence"/>
</dbReference>